<organism evidence="4">
    <name type="scientific">groundwater metagenome</name>
    <dbReference type="NCBI Taxonomy" id="717931"/>
    <lineage>
        <taxon>unclassified sequences</taxon>
        <taxon>metagenomes</taxon>
        <taxon>ecological metagenomes</taxon>
    </lineage>
</organism>
<evidence type="ECO:0000256" key="3">
    <source>
        <dbReference type="SAM" id="Phobius"/>
    </source>
</evidence>
<evidence type="ECO:0000313" key="4">
    <source>
        <dbReference type="EMBL" id="CEG13794.1"/>
    </source>
</evidence>
<dbReference type="GO" id="GO:0016020">
    <property type="term" value="C:membrane"/>
    <property type="evidence" value="ECO:0007669"/>
    <property type="project" value="TreeGrafter"/>
</dbReference>
<reference evidence="4" key="1">
    <citation type="submission" date="2014-09" db="EMBL/GenBank/DDBJ databases">
        <authorList>
            <person name="Probst J Alexander"/>
        </authorList>
    </citation>
    <scope>NUCLEOTIDE SEQUENCE</scope>
</reference>
<accession>A0A098EE77</accession>
<name>A0A098EE77_9ZZZZ</name>
<protein>
    <submittedName>
        <fullName evidence="4">Putative short chain dehydrogenase</fullName>
    </submittedName>
</protein>
<dbReference type="PANTHER" id="PTHR44196:SF1">
    <property type="entry name" value="DEHYDROGENASE_REDUCTASE SDR FAMILY MEMBER 7B"/>
    <property type="match status" value="1"/>
</dbReference>
<keyword evidence="3" id="KW-0812">Transmembrane</keyword>
<keyword evidence="3" id="KW-0472">Membrane</keyword>
<dbReference type="CDD" id="cd05233">
    <property type="entry name" value="SDR_c"/>
    <property type="match status" value="1"/>
</dbReference>
<feature type="transmembrane region" description="Helical" evidence="3">
    <location>
        <begin position="296"/>
        <end position="314"/>
    </location>
</feature>
<dbReference type="PRINTS" id="PR00080">
    <property type="entry name" value="SDRFAMILY"/>
</dbReference>
<gene>
    <name evidence="4" type="ORF">MSIBF_A500006</name>
</gene>
<dbReference type="SUPFAM" id="SSF51735">
    <property type="entry name" value="NAD(P)-binding Rossmann-fold domains"/>
    <property type="match status" value="1"/>
</dbReference>
<dbReference type="Pfam" id="PF00106">
    <property type="entry name" value="adh_short"/>
    <property type="match status" value="1"/>
</dbReference>
<dbReference type="Gene3D" id="3.40.50.720">
    <property type="entry name" value="NAD(P)-binding Rossmann-like Domain"/>
    <property type="match status" value="1"/>
</dbReference>
<sequence>MDFVVKKIMMVLENPVHNLYIPSNIGIGTIIDAIFPSLMDRFYFHCERKMKGCLENARVAVVTGASSGIGKAVASDLCSRGLTVIMIARNKEKLFSTSKEISTLGGNPVPLTLDIQDYEAVKQAVKKIIMDYGQIDILVNNAGYSVSGPVENVPIEKYVSNMETNFFGSIQIVKEVLPHMQQEGKGHIVNVLSTNAIRGIPNLSSYGATKFALRAFSRCLDREMAKGHINIKVSEVFPASVDTPFFVENIDNSNGVIVPTPTPQRRKLLSAEKVAKSILILLETGKTRKFLPLKSYLLLVGNTVFPSLVDLFFLKRKKLTQTKNGL</sequence>
<dbReference type="AlphaFoldDB" id="A0A098EE77"/>
<dbReference type="GO" id="GO:0016491">
    <property type="term" value="F:oxidoreductase activity"/>
    <property type="evidence" value="ECO:0007669"/>
    <property type="project" value="UniProtKB-KW"/>
</dbReference>
<comment type="similarity">
    <text evidence="1">Belongs to the short-chain dehydrogenases/reductases (SDR) family.</text>
</comment>
<keyword evidence="3" id="KW-1133">Transmembrane helix</keyword>
<dbReference type="PANTHER" id="PTHR44196">
    <property type="entry name" value="DEHYDROGENASE/REDUCTASE SDR FAMILY MEMBER 7B"/>
    <property type="match status" value="1"/>
</dbReference>
<proteinExistence type="inferred from homology"/>
<keyword evidence="2" id="KW-0560">Oxidoreductase</keyword>
<evidence type="ECO:0000256" key="1">
    <source>
        <dbReference type="ARBA" id="ARBA00006484"/>
    </source>
</evidence>
<dbReference type="InterPro" id="IPR002347">
    <property type="entry name" value="SDR_fam"/>
</dbReference>
<dbReference type="InterPro" id="IPR036291">
    <property type="entry name" value="NAD(P)-bd_dom_sf"/>
</dbReference>
<dbReference type="PRINTS" id="PR00081">
    <property type="entry name" value="GDHRDH"/>
</dbReference>
<dbReference type="EMBL" id="CCXY01000414">
    <property type="protein sequence ID" value="CEG13794.1"/>
    <property type="molecule type" value="Genomic_DNA"/>
</dbReference>
<evidence type="ECO:0000256" key="2">
    <source>
        <dbReference type="ARBA" id="ARBA00023002"/>
    </source>
</evidence>